<proteinExistence type="predicted"/>
<comment type="caution">
    <text evidence="2">The sequence shown here is derived from an EMBL/GenBank/DDBJ whole genome shotgun (WGS) entry which is preliminary data.</text>
</comment>
<evidence type="ECO:0000313" key="2">
    <source>
        <dbReference type="EMBL" id="PRX16571.1"/>
    </source>
</evidence>
<keyword evidence="1" id="KW-1133">Transmembrane helix</keyword>
<accession>A0A2T0K192</accession>
<evidence type="ECO:0000256" key="1">
    <source>
        <dbReference type="SAM" id="Phobius"/>
    </source>
</evidence>
<organism evidence="2 3">
    <name type="scientific">Actinoplanes italicus</name>
    <dbReference type="NCBI Taxonomy" id="113567"/>
    <lineage>
        <taxon>Bacteria</taxon>
        <taxon>Bacillati</taxon>
        <taxon>Actinomycetota</taxon>
        <taxon>Actinomycetes</taxon>
        <taxon>Micromonosporales</taxon>
        <taxon>Micromonosporaceae</taxon>
        <taxon>Actinoplanes</taxon>
    </lineage>
</organism>
<dbReference type="Proteomes" id="UP000239415">
    <property type="component" value="Unassembled WGS sequence"/>
</dbReference>
<dbReference type="RefSeq" id="WP_170154144.1">
    <property type="nucleotide sequence ID" value="NZ_BOMO01000126.1"/>
</dbReference>
<dbReference type="EMBL" id="PVMZ01000019">
    <property type="protein sequence ID" value="PRX16571.1"/>
    <property type="molecule type" value="Genomic_DNA"/>
</dbReference>
<name>A0A2T0K192_9ACTN</name>
<keyword evidence="1" id="KW-0812">Transmembrane</keyword>
<keyword evidence="1" id="KW-0472">Membrane</keyword>
<sequence length="50" mass="5803">MMLSDLLSTVWTWLPEATVLLRFVTASIGFGVAVAAMVRRLRRRRTRQRL</sequence>
<evidence type="ECO:0000313" key="3">
    <source>
        <dbReference type="Proteomes" id="UP000239415"/>
    </source>
</evidence>
<gene>
    <name evidence="2" type="ORF">CLV67_119152</name>
</gene>
<feature type="transmembrane region" description="Helical" evidence="1">
    <location>
        <begin position="20"/>
        <end position="38"/>
    </location>
</feature>
<protein>
    <submittedName>
        <fullName evidence="2">Uncharacterized protein</fullName>
    </submittedName>
</protein>
<dbReference type="AlphaFoldDB" id="A0A2T0K192"/>
<reference evidence="2 3" key="1">
    <citation type="submission" date="2018-03" db="EMBL/GenBank/DDBJ databases">
        <title>Genomic Encyclopedia of Archaeal and Bacterial Type Strains, Phase II (KMG-II): from individual species to whole genera.</title>
        <authorList>
            <person name="Goeker M."/>
        </authorList>
    </citation>
    <scope>NUCLEOTIDE SEQUENCE [LARGE SCALE GENOMIC DNA]</scope>
    <source>
        <strain evidence="2 3">DSM 43146</strain>
    </source>
</reference>
<keyword evidence="3" id="KW-1185">Reference proteome</keyword>